<dbReference type="RefSeq" id="WP_198426320.1">
    <property type="nucleotide sequence ID" value="NZ_CZBX01000008.1"/>
</dbReference>
<organism evidence="3 4">
    <name type="scientific">[Ruminococcus] torques</name>
    <dbReference type="NCBI Taxonomy" id="33039"/>
    <lineage>
        <taxon>Bacteria</taxon>
        <taxon>Bacillati</taxon>
        <taxon>Bacillota</taxon>
        <taxon>Clostridia</taxon>
        <taxon>Lachnospirales</taxon>
        <taxon>Lachnospiraceae</taxon>
        <taxon>Mediterraneibacter</taxon>
    </lineage>
</organism>
<reference evidence="3 4" key="1">
    <citation type="submission" date="2015-09" db="EMBL/GenBank/DDBJ databases">
        <authorList>
            <consortium name="Pathogen Informatics"/>
        </authorList>
    </citation>
    <scope>NUCLEOTIDE SEQUENCE [LARGE SCALE GENOMIC DNA]</scope>
    <source>
        <strain evidence="3 4">2789STDY5834889</strain>
    </source>
</reference>
<sequence>MKICPKCNSLCEDSASFCQECGAPLPTPNDNAHTQENQKQQESQFQQNAYYQNAYQNNYNQNNYYRNGATAGIMPRNLVLAIVFSFLTCGIYSIYWMIKLNDEVNQLAGEPQATSGGMVFLFSLITCGIYGIYWAYKMGERCDRIREIQGNSSILYLVLSILGLDIVYFCLLQDMINKEVS</sequence>
<evidence type="ECO:0000313" key="4">
    <source>
        <dbReference type="Proteomes" id="UP000078383"/>
    </source>
</evidence>
<protein>
    <submittedName>
        <fullName evidence="3">Predicted membrane protein</fullName>
    </submittedName>
</protein>
<feature type="transmembrane region" description="Helical" evidence="1">
    <location>
        <begin position="118"/>
        <end position="136"/>
    </location>
</feature>
<evidence type="ECO:0000313" key="3">
    <source>
        <dbReference type="EMBL" id="CUQ89324.1"/>
    </source>
</evidence>
<proteinExistence type="predicted"/>
<gene>
    <name evidence="3" type="ORF">ERS852502_01948</name>
</gene>
<evidence type="ECO:0000259" key="2">
    <source>
        <dbReference type="Pfam" id="PF14018"/>
    </source>
</evidence>
<dbReference type="Proteomes" id="UP000078383">
    <property type="component" value="Unassembled WGS sequence"/>
</dbReference>
<name>A0A174ZQ71_9FIRM</name>
<evidence type="ECO:0000256" key="1">
    <source>
        <dbReference type="SAM" id="Phobius"/>
    </source>
</evidence>
<accession>A0A174ZQ71</accession>
<dbReference type="AlphaFoldDB" id="A0A174ZQ71"/>
<dbReference type="EMBL" id="CZBX01000008">
    <property type="protein sequence ID" value="CUQ89324.1"/>
    <property type="molecule type" value="Genomic_DNA"/>
</dbReference>
<dbReference type="InterPro" id="IPR025328">
    <property type="entry name" value="DUF4234"/>
</dbReference>
<keyword evidence="1" id="KW-0812">Transmembrane</keyword>
<keyword evidence="1" id="KW-1133">Transmembrane helix</keyword>
<feature type="transmembrane region" description="Helical" evidence="1">
    <location>
        <begin position="78"/>
        <end position="98"/>
    </location>
</feature>
<feature type="domain" description="DUF4234" evidence="2">
    <location>
        <begin position="76"/>
        <end position="142"/>
    </location>
</feature>
<dbReference type="Pfam" id="PF14018">
    <property type="entry name" value="DUF4234"/>
    <property type="match status" value="1"/>
</dbReference>
<keyword evidence="1" id="KW-0472">Membrane</keyword>
<feature type="transmembrane region" description="Helical" evidence="1">
    <location>
        <begin position="156"/>
        <end position="176"/>
    </location>
</feature>